<name>A0A4Q9MXM4_9APHY</name>
<protein>
    <submittedName>
        <fullName evidence="2">Uncharacterized protein</fullName>
    </submittedName>
</protein>
<dbReference type="EMBL" id="ML143393">
    <property type="protein sequence ID" value="TBU32789.1"/>
    <property type="molecule type" value="Genomic_DNA"/>
</dbReference>
<feature type="compositionally biased region" description="Low complexity" evidence="1">
    <location>
        <begin position="46"/>
        <end position="56"/>
    </location>
</feature>
<feature type="region of interest" description="Disordered" evidence="1">
    <location>
        <begin position="1"/>
        <end position="57"/>
    </location>
</feature>
<dbReference type="Proteomes" id="UP000292957">
    <property type="component" value="Unassembled WGS sequence"/>
</dbReference>
<feature type="compositionally biased region" description="Polar residues" evidence="1">
    <location>
        <begin position="27"/>
        <end position="45"/>
    </location>
</feature>
<proteinExistence type="predicted"/>
<dbReference type="OrthoDB" id="2669285at2759"/>
<evidence type="ECO:0000256" key="1">
    <source>
        <dbReference type="SAM" id="MobiDB-lite"/>
    </source>
</evidence>
<evidence type="ECO:0000313" key="2">
    <source>
        <dbReference type="EMBL" id="TBU32789.1"/>
    </source>
</evidence>
<dbReference type="AlphaFoldDB" id="A0A4Q9MXM4"/>
<sequence length="111" mass="11822">MASSTRFATPPINIQAREPVTPDTGLRSRSTTRAENGNGSPDVNASPTSSTVSSLSRILEPSRSLYRPITSQPPSALGTPARKVTIRADPALLTCFDPADGELYNLWAPKV</sequence>
<organism evidence="2">
    <name type="scientific">Dichomitus squalens</name>
    <dbReference type="NCBI Taxonomy" id="114155"/>
    <lineage>
        <taxon>Eukaryota</taxon>
        <taxon>Fungi</taxon>
        <taxon>Dikarya</taxon>
        <taxon>Basidiomycota</taxon>
        <taxon>Agaricomycotina</taxon>
        <taxon>Agaricomycetes</taxon>
        <taxon>Polyporales</taxon>
        <taxon>Polyporaceae</taxon>
        <taxon>Dichomitus</taxon>
    </lineage>
</organism>
<reference evidence="2" key="1">
    <citation type="submission" date="2019-01" db="EMBL/GenBank/DDBJ databases">
        <title>Draft genome sequences of three monokaryotic isolates of the white-rot basidiomycete fungus Dichomitus squalens.</title>
        <authorList>
            <consortium name="DOE Joint Genome Institute"/>
            <person name="Lopez S.C."/>
            <person name="Andreopoulos B."/>
            <person name="Pangilinan J."/>
            <person name="Lipzen A."/>
            <person name="Riley R."/>
            <person name="Ahrendt S."/>
            <person name="Ng V."/>
            <person name="Barry K."/>
            <person name="Daum C."/>
            <person name="Grigoriev I.V."/>
            <person name="Hilden K.S."/>
            <person name="Makela M.R."/>
            <person name="de Vries R.P."/>
        </authorList>
    </citation>
    <scope>NUCLEOTIDE SEQUENCE [LARGE SCALE GENOMIC DNA]</scope>
    <source>
        <strain evidence="2">OM18370.1</strain>
    </source>
</reference>
<gene>
    <name evidence="2" type="ORF">BD311DRAFT_749732</name>
</gene>
<accession>A0A4Q9MXM4</accession>